<feature type="compositionally biased region" description="Basic and acidic residues" evidence="1">
    <location>
        <begin position="9"/>
        <end position="23"/>
    </location>
</feature>
<dbReference type="InParanoid" id="A0A0H2RWP9"/>
<protein>
    <submittedName>
        <fullName evidence="2">Uncharacterized protein</fullName>
    </submittedName>
</protein>
<feature type="compositionally biased region" description="Polar residues" evidence="1">
    <location>
        <begin position="214"/>
        <end position="245"/>
    </location>
</feature>
<feature type="region of interest" description="Disordered" evidence="1">
    <location>
        <begin position="607"/>
        <end position="634"/>
    </location>
</feature>
<feature type="compositionally biased region" description="Polar residues" evidence="1">
    <location>
        <begin position="920"/>
        <end position="932"/>
    </location>
</feature>
<dbReference type="Proteomes" id="UP000053477">
    <property type="component" value="Unassembled WGS sequence"/>
</dbReference>
<sequence length="932" mass="96507">MLQHRRAKEKSLAKKLSSGDKRTTSTSVAPASSSTGNGNEGNSVNDDASSLPASATASAPEASSNDPDARNLLGEDGNFDQSAARMISGGNANVDLCDDDLDLDVVGDEERESMLMEDDAAYDAMNGEHGLGLGATPSPGSTTSDLASASRVSLPASSNSSPSSSALRPLAPSPKDKSRSQLGANHQSSPVKRDEESPLGLPTVIANGDGAGPQRTSWHGSSGQTPTMMSSVLPSQDASNGTQSSDPHHGELADIRPPLNNDLRRPSLPTHLNLNGLASRAANGHHSGPPTSFRAPDNGIDNSGALNDNVGGNAMPPRPAKIAPSRIYDPTATRRFSLDRLASHPYAHLTLQANGAVYGQQGLSMYRRASAFAGSGQHFNVGYGRGTRQGHGAPFASERYQHWHQQRRQMGSEFGTIGEVRTPQAGAVELPLGNNFDFAERPHEDGQVDFMRRGSLPGDAFVVEPPQHFSTGEQESAQSHHQVFPREGHAYALSHRDYPPPENGPLPLEGFSFGTGTGNSSPGVAAATDGADDNNSNASDGGAQGSEVAASLAGYTFPQGPSTSSASTMPPPEDIAPLATTGPLGNPFGAPRFGSIASVASSSEYDFGSSSETSVSTNTSAGSGPGYMHSDTLSADAAPRRGSVFEFGGSGYNYDARRPSYTGQIADMLSNLDVHNGSNSSLSHEGAPPSLSGGVSFSQSSELAFALSHRKGSNVGGSGNPPPTGSAGHSPGSDMDASSTAYATSAGILPDGQPNLDQERIAFNPRQSFSNSSTNSSLIYPMTASASSSSSSLNVGARLTRNRHIQHSSLGLQIPADDFMCSDIDEVSGTGHYSPVSPPNTVGTGGVYGGMEFASTGSGSGSLLNVPHSQHPLSQSSVPMYAQPQSSHSQGSQGEVYMKMNDDSLSPPSMPYQGDLGHGSSENPTVHSPYYN</sequence>
<evidence type="ECO:0000313" key="3">
    <source>
        <dbReference type="Proteomes" id="UP000053477"/>
    </source>
</evidence>
<gene>
    <name evidence="2" type="ORF">SCHPADRAFT_943802</name>
</gene>
<feature type="region of interest" description="Disordered" evidence="1">
    <location>
        <begin position="125"/>
        <end position="304"/>
    </location>
</feature>
<feature type="region of interest" description="Disordered" evidence="1">
    <location>
        <begin position="493"/>
        <end position="546"/>
    </location>
</feature>
<feature type="compositionally biased region" description="Polar residues" evidence="1">
    <location>
        <begin position="859"/>
        <end position="878"/>
    </location>
</feature>
<organism evidence="2 3">
    <name type="scientific">Schizopora paradoxa</name>
    <dbReference type="NCBI Taxonomy" id="27342"/>
    <lineage>
        <taxon>Eukaryota</taxon>
        <taxon>Fungi</taxon>
        <taxon>Dikarya</taxon>
        <taxon>Basidiomycota</taxon>
        <taxon>Agaricomycotina</taxon>
        <taxon>Agaricomycetes</taxon>
        <taxon>Hymenochaetales</taxon>
        <taxon>Schizoporaceae</taxon>
        <taxon>Schizopora</taxon>
    </lineage>
</organism>
<proteinExistence type="predicted"/>
<evidence type="ECO:0000256" key="1">
    <source>
        <dbReference type="SAM" id="MobiDB-lite"/>
    </source>
</evidence>
<feature type="compositionally biased region" description="Low complexity" evidence="1">
    <location>
        <begin position="24"/>
        <end position="64"/>
    </location>
</feature>
<feature type="compositionally biased region" description="Low complexity" evidence="1">
    <location>
        <begin position="607"/>
        <end position="620"/>
    </location>
</feature>
<feature type="compositionally biased region" description="Polar residues" evidence="1">
    <location>
        <begin position="180"/>
        <end position="190"/>
    </location>
</feature>
<name>A0A0H2RWP9_9AGAM</name>
<reference evidence="2 3" key="1">
    <citation type="submission" date="2015-04" db="EMBL/GenBank/DDBJ databases">
        <title>Complete genome sequence of Schizopora paradoxa KUC8140, a cosmopolitan wood degrader in East Asia.</title>
        <authorList>
            <consortium name="DOE Joint Genome Institute"/>
            <person name="Min B."/>
            <person name="Park H."/>
            <person name="Jang Y."/>
            <person name="Kim J.-J."/>
            <person name="Kim K.H."/>
            <person name="Pangilinan J."/>
            <person name="Lipzen A."/>
            <person name="Riley R."/>
            <person name="Grigoriev I.V."/>
            <person name="Spatafora J.W."/>
            <person name="Choi I.-G."/>
        </authorList>
    </citation>
    <scope>NUCLEOTIDE SEQUENCE [LARGE SCALE GENOMIC DNA]</scope>
    <source>
        <strain evidence="2 3">KUC8140</strain>
    </source>
</reference>
<dbReference type="STRING" id="27342.A0A0H2RWP9"/>
<evidence type="ECO:0000313" key="2">
    <source>
        <dbReference type="EMBL" id="KLO09246.1"/>
    </source>
</evidence>
<feature type="region of interest" description="Disordered" evidence="1">
    <location>
        <begin position="710"/>
        <end position="739"/>
    </location>
</feature>
<feature type="region of interest" description="Disordered" evidence="1">
    <location>
        <begin position="1"/>
        <end position="77"/>
    </location>
</feature>
<feature type="compositionally biased region" description="Low complexity" evidence="1">
    <location>
        <begin position="883"/>
        <end position="894"/>
    </location>
</feature>
<feature type="compositionally biased region" description="Low complexity" evidence="1">
    <location>
        <begin position="505"/>
        <end position="541"/>
    </location>
</feature>
<feature type="region of interest" description="Disordered" evidence="1">
    <location>
        <begin position="859"/>
        <end position="932"/>
    </location>
</feature>
<feature type="compositionally biased region" description="Low complexity" evidence="1">
    <location>
        <begin position="146"/>
        <end position="170"/>
    </location>
</feature>
<accession>A0A0H2RWP9</accession>
<keyword evidence="3" id="KW-1185">Reference proteome</keyword>
<dbReference type="EMBL" id="KQ086062">
    <property type="protein sequence ID" value="KLO09246.1"/>
    <property type="molecule type" value="Genomic_DNA"/>
</dbReference>
<dbReference type="AlphaFoldDB" id="A0A0H2RWP9"/>